<dbReference type="PANTHER" id="PTHR22761:SF21">
    <property type="entry name" value="CHARGED MULTIVESICULAR BODY PROTEIN 7"/>
    <property type="match status" value="1"/>
</dbReference>
<organism evidence="2 3">
    <name type="scientific">Candidula unifasciata</name>
    <dbReference type="NCBI Taxonomy" id="100452"/>
    <lineage>
        <taxon>Eukaryota</taxon>
        <taxon>Metazoa</taxon>
        <taxon>Spiralia</taxon>
        <taxon>Lophotrochozoa</taxon>
        <taxon>Mollusca</taxon>
        <taxon>Gastropoda</taxon>
        <taxon>Heterobranchia</taxon>
        <taxon>Euthyneura</taxon>
        <taxon>Panpulmonata</taxon>
        <taxon>Eupulmonata</taxon>
        <taxon>Stylommatophora</taxon>
        <taxon>Helicina</taxon>
        <taxon>Helicoidea</taxon>
        <taxon>Geomitridae</taxon>
        <taxon>Candidula</taxon>
    </lineage>
</organism>
<dbReference type="EMBL" id="CAJHNH020004504">
    <property type="protein sequence ID" value="CAG5131168.1"/>
    <property type="molecule type" value="Genomic_DNA"/>
</dbReference>
<name>A0A8S3ZT38_9EUPU</name>
<dbReference type="PANTHER" id="PTHR22761">
    <property type="entry name" value="CHARGED MULTIVESICULAR BODY PROTEIN"/>
    <property type="match status" value="1"/>
</dbReference>
<dbReference type="OrthoDB" id="10250120at2759"/>
<dbReference type="Gene3D" id="6.10.140.1230">
    <property type="match status" value="1"/>
</dbReference>
<evidence type="ECO:0008006" key="4">
    <source>
        <dbReference type="Google" id="ProtNLM"/>
    </source>
</evidence>
<dbReference type="GO" id="GO:0009898">
    <property type="term" value="C:cytoplasmic side of plasma membrane"/>
    <property type="evidence" value="ECO:0007669"/>
    <property type="project" value="TreeGrafter"/>
</dbReference>
<dbReference type="GO" id="GO:0000815">
    <property type="term" value="C:ESCRT III complex"/>
    <property type="evidence" value="ECO:0007669"/>
    <property type="project" value="TreeGrafter"/>
</dbReference>
<accession>A0A8S3ZT38</accession>
<evidence type="ECO:0000313" key="3">
    <source>
        <dbReference type="Proteomes" id="UP000678393"/>
    </source>
</evidence>
<comment type="similarity">
    <text evidence="1">Belongs to the SNF7 family.</text>
</comment>
<dbReference type="Pfam" id="PF25880">
    <property type="entry name" value="WHD_CHMP7_1st"/>
    <property type="match status" value="1"/>
</dbReference>
<dbReference type="InterPro" id="IPR005024">
    <property type="entry name" value="Snf7_fam"/>
</dbReference>
<dbReference type="AlphaFoldDB" id="A0A8S3ZT38"/>
<reference evidence="2" key="1">
    <citation type="submission" date="2021-04" db="EMBL/GenBank/DDBJ databases">
        <authorList>
            <consortium name="Molecular Ecology Group"/>
        </authorList>
    </citation>
    <scope>NUCLEOTIDE SEQUENCE</scope>
</reference>
<keyword evidence="3" id="KW-1185">Reference proteome</keyword>
<gene>
    <name evidence="2" type="ORF">CUNI_LOCUS16726</name>
</gene>
<protein>
    <recommendedName>
        <fullName evidence="4">Charged multivesicular body protein 7</fullName>
    </recommendedName>
</protein>
<dbReference type="Proteomes" id="UP000678393">
    <property type="component" value="Unassembled WGS sequence"/>
</dbReference>
<dbReference type="GO" id="GO:0032511">
    <property type="term" value="P:late endosome to vacuole transport via multivesicular body sorting pathway"/>
    <property type="evidence" value="ECO:0007669"/>
    <property type="project" value="TreeGrafter"/>
</dbReference>
<comment type="caution">
    <text evidence="2">The sequence shown here is derived from an EMBL/GenBank/DDBJ whole genome shotgun (WGS) entry which is preliminary data.</text>
</comment>
<dbReference type="Pfam" id="PF03357">
    <property type="entry name" value="Snf7"/>
    <property type="match status" value="1"/>
</dbReference>
<dbReference type="GO" id="GO:0005771">
    <property type="term" value="C:multivesicular body"/>
    <property type="evidence" value="ECO:0007669"/>
    <property type="project" value="TreeGrafter"/>
</dbReference>
<sequence>MASQKPPRLPSELENDQQTAVLYSPFRERSLNPQSWSKKMQFWQQVLSQTALERRMVTVDVPALSLLFERNGIVPKCLGTVVEEMKKCGQIESVDEQRRTQSWLSWGFSTLVKQPLTWGVARLLGATHADKAVYVWPAVVKVIPDHIVDFPNRFSELVIVIQFCKRGEISARPIREIDVQIYRIHMAEKKLETDIEALTLTVERLLTEARSHLRQGKKNLAKHCLRKKRRVMMTMDKRYACLSKLQDILHNIQEAGTHDMVVKACVAGSSVLTHLHKHLSAETVEDVMDDVRELTLTCLCVDQTCLYVECCNTDDTEY</sequence>
<proteinExistence type="inferred from homology"/>
<evidence type="ECO:0000313" key="2">
    <source>
        <dbReference type="EMBL" id="CAG5131168.1"/>
    </source>
</evidence>
<evidence type="ECO:0000256" key="1">
    <source>
        <dbReference type="ARBA" id="ARBA00006190"/>
    </source>
</evidence>
<dbReference type="GO" id="GO:0006900">
    <property type="term" value="P:vesicle budding from membrane"/>
    <property type="evidence" value="ECO:0007669"/>
    <property type="project" value="TreeGrafter"/>
</dbReference>